<keyword evidence="2" id="KW-1185">Reference proteome</keyword>
<sequence>MRVEFLFLLLFSGVSIAEPFHFSIDKPFSSAACLAQAIQAADPKGEWSQDKVGDFAQQLRSIESYSYSSTGERFNCSYDQSRSCIRVEKNILVDVQSISEEVSGRLRSIRKSGCSFYNNDGVRRTVRSKDVYFSTKISGKKRTCMKLPFGGEFKTDLASISGSAWGKVEMLSTDARIENDKVVDGKMTFDVTGDGEVDARVLGIFDLNFINEIGKIAGDALTYSSLGLVKFQINDITGIDEISDVPGFERQWNFGTADSKIDRYDSANLNFLYSGEESRFSERNSKLMVEVNYHSESNEILYEGARNALQKEIDLLNDCR</sequence>
<accession>A0ABW3UE17</accession>
<dbReference type="Proteomes" id="UP001597264">
    <property type="component" value="Unassembled WGS sequence"/>
</dbReference>
<dbReference type="EMBL" id="JBHTLR010000019">
    <property type="protein sequence ID" value="MFD1217720.1"/>
    <property type="molecule type" value="Genomic_DNA"/>
</dbReference>
<name>A0ABW3UE17_9GAMM</name>
<comment type="caution">
    <text evidence="1">The sequence shown here is derived from an EMBL/GenBank/DDBJ whole genome shotgun (WGS) entry which is preliminary data.</text>
</comment>
<reference evidence="2" key="1">
    <citation type="journal article" date="2019" name="Int. J. Syst. Evol. Microbiol.">
        <title>The Global Catalogue of Microorganisms (GCM) 10K type strain sequencing project: providing services to taxonomists for standard genome sequencing and annotation.</title>
        <authorList>
            <consortium name="The Broad Institute Genomics Platform"/>
            <consortium name="The Broad Institute Genome Sequencing Center for Infectious Disease"/>
            <person name="Wu L."/>
            <person name="Ma J."/>
        </authorList>
    </citation>
    <scope>NUCLEOTIDE SEQUENCE [LARGE SCALE GENOMIC DNA]</scope>
    <source>
        <strain evidence="2">CCUG 54356</strain>
    </source>
</reference>
<protein>
    <submittedName>
        <fullName evidence="1">Uncharacterized protein</fullName>
    </submittedName>
</protein>
<proteinExistence type="predicted"/>
<organism evidence="1 2">
    <name type="scientific">Microbulbifer celer</name>
    <dbReference type="NCBI Taxonomy" id="435905"/>
    <lineage>
        <taxon>Bacteria</taxon>
        <taxon>Pseudomonadati</taxon>
        <taxon>Pseudomonadota</taxon>
        <taxon>Gammaproteobacteria</taxon>
        <taxon>Cellvibrionales</taxon>
        <taxon>Microbulbiferaceae</taxon>
        <taxon>Microbulbifer</taxon>
    </lineage>
</organism>
<dbReference type="RefSeq" id="WP_230438841.1">
    <property type="nucleotide sequence ID" value="NZ_CP087715.1"/>
</dbReference>
<evidence type="ECO:0000313" key="2">
    <source>
        <dbReference type="Proteomes" id="UP001597264"/>
    </source>
</evidence>
<gene>
    <name evidence="1" type="ORF">ACFQ2X_14000</name>
</gene>
<evidence type="ECO:0000313" key="1">
    <source>
        <dbReference type="EMBL" id="MFD1217720.1"/>
    </source>
</evidence>